<keyword evidence="5" id="KW-0812">Transmembrane</keyword>
<evidence type="ECO:0000256" key="10">
    <source>
        <dbReference type="SAM" id="MobiDB-lite"/>
    </source>
</evidence>
<dbReference type="InterPro" id="IPR036998">
    <property type="entry name" value="Porin_LamB_sf"/>
</dbReference>
<protein>
    <submittedName>
        <fullName evidence="12">Carbohydrate porin</fullName>
    </submittedName>
</protein>
<keyword evidence="13" id="KW-1185">Reference proteome</keyword>
<feature type="signal peptide" evidence="11">
    <location>
        <begin position="1"/>
        <end position="23"/>
    </location>
</feature>
<organism evidence="12 13">
    <name type="scientific">Shewanella surugensis</name>
    <dbReference type="NCBI Taxonomy" id="212020"/>
    <lineage>
        <taxon>Bacteria</taxon>
        <taxon>Pseudomonadati</taxon>
        <taxon>Pseudomonadota</taxon>
        <taxon>Gammaproteobacteria</taxon>
        <taxon>Alteromonadales</taxon>
        <taxon>Shewanellaceae</taxon>
        <taxon>Shewanella</taxon>
    </lineage>
</organism>
<comment type="caution">
    <text evidence="12">The sequence shown here is derived from an EMBL/GenBank/DDBJ whole genome shotgun (WGS) entry which is preliminary data.</text>
</comment>
<keyword evidence="8" id="KW-0472">Membrane</keyword>
<dbReference type="InterPro" id="IPR003192">
    <property type="entry name" value="Porin_LamB"/>
</dbReference>
<dbReference type="Gene3D" id="2.40.170.10">
    <property type="entry name" value="Porin, LamB type"/>
    <property type="match status" value="1"/>
</dbReference>
<dbReference type="RefSeq" id="WP_248940310.1">
    <property type="nucleotide sequence ID" value="NZ_JAKIKS010000038.1"/>
</dbReference>
<gene>
    <name evidence="12" type="ORF">L2764_11250</name>
</gene>
<keyword evidence="6" id="KW-0406">Ion transport</keyword>
<evidence type="ECO:0000313" key="12">
    <source>
        <dbReference type="EMBL" id="MCL1125035.1"/>
    </source>
</evidence>
<dbReference type="Pfam" id="PF02264">
    <property type="entry name" value="LamB"/>
    <property type="match status" value="1"/>
</dbReference>
<keyword evidence="4" id="KW-1134">Transmembrane beta strand</keyword>
<evidence type="ECO:0000256" key="2">
    <source>
        <dbReference type="ARBA" id="ARBA00007055"/>
    </source>
</evidence>
<evidence type="ECO:0000256" key="5">
    <source>
        <dbReference type="ARBA" id="ARBA00022692"/>
    </source>
</evidence>
<comment type="similarity">
    <text evidence="2">Belongs to the porin LamB (TC 1.B.3) family.</text>
</comment>
<evidence type="ECO:0000256" key="8">
    <source>
        <dbReference type="ARBA" id="ARBA00023136"/>
    </source>
</evidence>
<evidence type="ECO:0000256" key="1">
    <source>
        <dbReference type="ARBA" id="ARBA00004571"/>
    </source>
</evidence>
<reference evidence="12 13" key="1">
    <citation type="submission" date="2022-01" db="EMBL/GenBank/DDBJ databases">
        <title>Whole genome-based taxonomy of the Shewanellaceae.</title>
        <authorList>
            <person name="Martin-Rodriguez A.J."/>
        </authorList>
    </citation>
    <scope>NUCLEOTIDE SEQUENCE [LARGE SCALE GENOMIC DNA]</scope>
    <source>
        <strain evidence="12 13">DSM 17177</strain>
    </source>
</reference>
<keyword evidence="3" id="KW-0813">Transport</keyword>
<feature type="region of interest" description="Disordered" evidence="10">
    <location>
        <begin position="71"/>
        <end position="123"/>
    </location>
</feature>
<accession>A0ABT0LCG3</accession>
<name>A0ABT0LCG3_9GAMM</name>
<dbReference type="InterPro" id="IPR050286">
    <property type="entry name" value="G_neg_Bact_CarbUptk_Porin"/>
</dbReference>
<evidence type="ECO:0000256" key="3">
    <source>
        <dbReference type="ARBA" id="ARBA00022448"/>
    </source>
</evidence>
<evidence type="ECO:0000256" key="6">
    <source>
        <dbReference type="ARBA" id="ARBA00023065"/>
    </source>
</evidence>
<evidence type="ECO:0000313" key="13">
    <source>
        <dbReference type="Proteomes" id="UP001203423"/>
    </source>
</evidence>
<dbReference type="PANTHER" id="PTHR38762">
    <property type="entry name" value="CRYPTIC OUTER MEMBRANE PORIN BGLH-RELATED"/>
    <property type="match status" value="1"/>
</dbReference>
<dbReference type="EMBL" id="JAKIKS010000038">
    <property type="protein sequence ID" value="MCL1125035.1"/>
    <property type="molecule type" value="Genomic_DNA"/>
</dbReference>
<sequence length="554" mass="62173">MKKKYRKYLITANFILFSTGSMAQETNALTTQEQLQQLKTQMALMQKNYQQQIETITQQLNALEKNVVLQSQQTKQDKKDNQQSSTHQENKLFTAHPDQQHTQVKSDQEDDENMTQEASQSSAYADQLTSVEHFIYGGYFRSGYGINKLSTVMTAFKNPDAPTKYRLGNEAETYGELILGYNSSILDQPIDPYWKAQVRLAYLYSPPSSAPYKRDVNHIYIAESFVSGANMFTSDPDASVWGGQRFYRLDESLINDFYFLDLSGVGAGAENIALGETAKLNVAFIGGPDIPADSTTDYLGSNNGNLSKSNLDVQIHNIQMGDTHSMIWLNASYARGGTELAYNSTNGNTYSYQTKAASGFGVGFFNFNDHFLGGKNTFAAMYGIGSSSNFKAGTDQLTLSGENVTPDIYDLNEAYSFRTLDFFTVPISPQWTLITLGIYQYDRNGNIDPTYGSTRHWYSFGMRPTYMFDDVFGLQFELGMDYVRSDQLRTSIREGALTKFTIDPFMQLGLNTQLRSYITFATWSKDYEADDIGGNAYEDDTSGFNAGVQITTSW</sequence>
<keyword evidence="9" id="KW-0998">Cell outer membrane</keyword>
<evidence type="ECO:0000256" key="7">
    <source>
        <dbReference type="ARBA" id="ARBA00023114"/>
    </source>
</evidence>
<dbReference type="SUPFAM" id="SSF56935">
    <property type="entry name" value="Porins"/>
    <property type="match status" value="1"/>
</dbReference>
<feature type="chain" id="PRO_5047293004" evidence="11">
    <location>
        <begin position="24"/>
        <end position="554"/>
    </location>
</feature>
<comment type="subcellular location">
    <subcellularLocation>
        <location evidence="1">Cell outer membrane</location>
        <topology evidence="1">Multi-pass membrane protein</topology>
    </subcellularLocation>
</comment>
<keyword evidence="7" id="KW-0626">Porin</keyword>
<proteinExistence type="inferred from homology"/>
<evidence type="ECO:0000256" key="9">
    <source>
        <dbReference type="ARBA" id="ARBA00023237"/>
    </source>
</evidence>
<evidence type="ECO:0000256" key="4">
    <source>
        <dbReference type="ARBA" id="ARBA00022452"/>
    </source>
</evidence>
<keyword evidence="11" id="KW-0732">Signal</keyword>
<evidence type="ECO:0000256" key="11">
    <source>
        <dbReference type="SAM" id="SignalP"/>
    </source>
</evidence>
<dbReference type="PANTHER" id="PTHR38762:SF1">
    <property type="entry name" value="CRYPTIC OUTER MEMBRANE PORIN BGLH-RELATED"/>
    <property type="match status" value="1"/>
</dbReference>
<dbReference type="Proteomes" id="UP001203423">
    <property type="component" value="Unassembled WGS sequence"/>
</dbReference>